<keyword evidence="8" id="KW-1185">Reference proteome</keyword>
<dbReference type="SMART" id="SM00422">
    <property type="entry name" value="HTH_MERR"/>
    <property type="match status" value="1"/>
</dbReference>
<evidence type="ECO:0000256" key="4">
    <source>
        <dbReference type="SAM" id="Coils"/>
    </source>
</evidence>
<dbReference type="Pfam" id="PF13411">
    <property type="entry name" value="MerR_1"/>
    <property type="match status" value="1"/>
</dbReference>
<accession>A0ABR7EYD5</accession>
<feature type="transmembrane region" description="Helical" evidence="5">
    <location>
        <begin position="346"/>
        <end position="366"/>
    </location>
</feature>
<dbReference type="InterPro" id="IPR047057">
    <property type="entry name" value="MerR_fam"/>
</dbReference>
<feature type="transmembrane region" description="Helical" evidence="5">
    <location>
        <begin position="253"/>
        <end position="271"/>
    </location>
</feature>
<gene>
    <name evidence="7" type="ORF">H8S07_14085</name>
</gene>
<keyword evidence="2" id="KW-0238">DNA-binding</keyword>
<dbReference type="InterPro" id="IPR000551">
    <property type="entry name" value="MerR-type_HTH_dom"/>
</dbReference>
<feature type="coiled-coil region" evidence="4">
    <location>
        <begin position="75"/>
        <end position="141"/>
    </location>
</feature>
<dbReference type="InterPro" id="IPR009061">
    <property type="entry name" value="DNA-bd_dom_put_sf"/>
</dbReference>
<keyword evidence="4" id="KW-0175">Coiled coil</keyword>
<organism evidence="7 8">
    <name type="scientific">Dorea hominis</name>
    <dbReference type="NCBI Taxonomy" id="2763040"/>
    <lineage>
        <taxon>Bacteria</taxon>
        <taxon>Bacillati</taxon>
        <taxon>Bacillota</taxon>
        <taxon>Clostridia</taxon>
        <taxon>Lachnospirales</taxon>
        <taxon>Lachnospiraceae</taxon>
        <taxon>Dorea</taxon>
    </lineage>
</organism>
<evidence type="ECO:0000313" key="7">
    <source>
        <dbReference type="EMBL" id="MBC5666352.1"/>
    </source>
</evidence>
<keyword evidence="1" id="KW-0805">Transcription regulation</keyword>
<proteinExistence type="predicted"/>
<keyword evidence="3" id="KW-0804">Transcription</keyword>
<evidence type="ECO:0000256" key="2">
    <source>
        <dbReference type="ARBA" id="ARBA00023125"/>
    </source>
</evidence>
<feature type="transmembrane region" description="Helical" evidence="5">
    <location>
        <begin position="277"/>
        <end position="302"/>
    </location>
</feature>
<dbReference type="PANTHER" id="PTHR30204:SF94">
    <property type="entry name" value="HEAVY METAL-DEPENDENT TRANSCRIPTIONAL REGULATOR HI_0293-RELATED"/>
    <property type="match status" value="1"/>
</dbReference>
<dbReference type="RefSeq" id="WP_186856258.1">
    <property type="nucleotide sequence ID" value="NZ_JACOOY010000029.1"/>
</dbReference>
<evidence type="ECO:0000256" key="1">
    <source>
        <dbReference type="ARBA" id="ARBA00023015"/>
    </source>
</evidence>
<dbReference type="PROSITE" id="PS50937">
    <property type="entry name" value="HTH_MERR_2"/>
    <property type="match status" value="1"/>
</dbReference>
<dbReference type="CDD" id="cd00592">
    <property type="entry name" value="HTH_MerR-like"/>
    <property type="match status" value="1"/>
</dbReference>
<name>A0ABR7EYD5_9FIRM</name>
<dbReference type="PANTHER" id="PTHR30204">
    <property type="entry name" value="REDOX-CYCLING DRUG-SENSING TRANSCRIPTIONAL ACTIVATOR SOXR"/>
    <property type="match status" value="1"/>
</dbReference>
<sequence>MREKRGYNMNIKEVEKVTGLTKANIRFYEEEGLVCPKRNEQNNYRIYTEVEIKRLQEVKKLRLLGISIPEIQKIYAEELSLQKAMERRLKEIREEERLLQETRAICQKAIRANWNLNEIDRLEIKESKEEWQERLRKLMTEDLVQTKLTRNELNNTIGLLFSAGMLISMLTVYFMNVTWIKEYMYIGVAAIGVEVAFLIISAMSSDIKVHMGILFAGAIAQPVALTAVMGFVMELIHDSRKSHTAYMKMEYHYIIGLYVLTLLLGILLWLGSKVWKMALQSLAVTLLIGIIGVGVLTGGFYVSYRGLLGMQGSLIFAAGALVYVVTVLGVWQHANSDWKAYNRYHGVYTAGQMVNVFATIMSAVGYNSWRNWRR</sequence>
<reference evidence="7 8" key="1">
    <citation type="submission" date="2020-08" db="EMBL/GenBank/DDBJ databases">
        <title>Genome public.</title>
        <authorList>
            <person name="Liu C."/>
            <person name="Sun Q."/>
        </authorList>
    </citation>
    <scope>NUCLEOTIDE SEQUENCE [LARGE SCALE GENOMIC DNA]</scope>
    <source>
        <strain evidence="7 8">NSJ-36</strain>
    </source>
</reference>
<keyword evidence="5" id="KW-0812">Transmembrane</keyword>
<evidence type="ECO:0000259" key="6">
    <source>
        <dbReference type="PROSITE" id="PS50937"/>
    </source>
</evidence>
<evidence type="ECO:0000313" key="8">
    <source>
        <dbReference type="Proteomes" id="UP000647235"/>
    </source>
</evidence>
<comment type="caution">
    <text evidence="7">The sequence shown here is derived from an EMBL/GenBank/DDBJ whole genome shotgun (WGS) entry which is preliminary data.</text>
</comment>
<feature type="domain" description="HTH merR-type" evidence="6">
    <location>
        <begin position="8"/>
        <end position="77"/>
    </location>
</feature>
<evidence type="ECO:0000256" key="5">
    <source>
        <dbReference type="SAM" id="Phobius"/>
    </source>
</evidence>
<dbReference type="Gene3D" id="1.10.1660.10">
    <property type="match status" value="1"/>
</dbReference>
<feature type="transmembrane region" description="Helical" evidence="5">
    <location>
        <begin position="157"/>
        <end position="176"/>
    </location>
</feature>
<protein>
    <submittedName>
        <fullName evidence="7">MerR family transcriptional regulator</fullName>
    </submittedName>
</protein>
<feature type="transmembrane region" description="Helical" evidence="5">
    <location>
        <begin position="183"/>
        <end position="203"/>
    </location>
</feature>
<dbReference type="Proteomes" id="UP000647235">
    <property type="component" value="Unassembled WGS sequence"/>
</dbReference>
<feature type="transmembrane region" description="Helical" evidence="5">
    <location>
        <begin position="209"/>
        <end position="232"/>
    </location>
</feature>
<feature type="transmembrane region" description="Helical" evidence="5">
    <location>
        <begin position="314"/>
        <end position="334"/>
    </location>
</feature>
<evidence type="ECO:0000256" key="3">
    <source>
        <dbReference type="ARBA" id="ARBA00023163"/>
    </source>
</evidence>
<keyword evidence="5" id="KW-1133">Transmembrane helix</keyword>
<keyword evidence="5" id="KW-0472">Membrane</keyword>
<dbReference type="SUPFAM" id="SSF46955">
    <property type="entry name" value="Putative DNA-binding domain"/>
    <property type="match status" value="1"/>
</dbReference>
<dbReference type="EMBL" id="JACOOY010000029">
    <property type="protein sequence ID" value="MBC5666352.1"/>
    <property type="molecule type" value="Genomic_DNA"/>
</dbReference>